<protein>
    <submittedName>
        <fullName evidence="2">Uncharacterized protein</fullName>
    </submittedName>
</protein>
<sequence>MEGKKRTAFEADLDFPPPSPDITEPVDVLYFYAEQCTESVAPNSTEEIQELIVEIEERGLPHDADRRRVMFGTLMAWRGVRGKGNRAPHPAWVVDAVRRVWPAERKSATGESKGYMGFKQS</sequence>
<feature type="region of interest" description="Disordered" evidence="1">
    <location>
        <begin position="1"/>
        <end position="20"/>
    </location>
</feature>
<comment type="caution">
    <text evidence="2">The sequence shown here is derived from an EMBL/GenBank/DDBJ whole genome shotgun (WGS) entry which is preliminary data.</text>
</comment>
<evidence type="ECO:0000256" key="1">
    <source>
        <dbReference type="SAM" id="MobiDB-lite"/>
    </source>
</evidence>
<dbReference type="AlphaFoldDB" id="A0AAE0KXU9"/>
<accession>A0AAE0KXU9</accession>
<gene>
    <name evidence="2" type="ORF">CYMTET_26491</name>
</gene>
<dbReference type="Proteomes" id="UP001190700">
    <property type="component" value="Unassembled WGS sequence"/>
</dbReference>
<proteinExistence type="predicted"/>
<evidence type="ECO:0000313" key="2">
    <source>
        <dbReference type="EMBL" id="KAK3264783.1"/>
    </source>
</evidence>
<reference evidence="2 3" key="1">
    <citation type="journal article" date="2015" name="Genome Biol. Evol.">
        <title>Comparative Genomics of a Bacterivorous Green Alga Reveals Evolutionary Causalities and Consequences of Phago-Mixotrophic Mode of Nutrition.</title>
        <authorList>
            <person name="Burns J.A."/>
            <person name="Paasch A."/>
            <person name="Narechania A."/>
            <person name="Kim E."/>
        </authorList>
    </citation>
    <scope>NUCLEOTIDE SEQUENCE [LARGE SCALE GENOMIC DNA]</scope>
    <source>
        <strain evidence="2 3">PLY_AMNH</strain>
    </source>
</reference>
<evidence type="ECO:0000313" key="3">
    <source>
        <dbReference type="Proteomes" id="UP001190700"/>
    </source>
</evidence>
<organism evidence="2 3">
    <name type="scientific">Cymbomonas tetramitiformis</name>
    <dbReference type="NCBI Taxonomy" id="36881"/>
    <lineage>
        <taxon>Eukaryota</taxon>
        <taxon>Viridiplantae</taxon>
        <taxon>Chlorophyta</taxon>
        <taxon>Pyramimonadophyceae</taxon>
        <taxon>Pyramimonadales</taxon>
        <taxon>Pyramimonadaceae</taxon>
        <taxon>Cymbomonas</taxon>
    </lineage>
</organism>
<name>A0AAE0KXU9_9CHLO</name>
<keyword evidence="3" id="KW-1185">Reference proteome</keyword>
<dbReference type="EMBL" id="LGRX02014360">
    <property type="protein sequence ID" value="KAK3264783.1"/>
    <property type="molecule type" value="Genomic_DNA"/>
</dbReference>